<dbReference type="AlphaFoldDB" id="A0A6L9MFW7"/>
<keyword evidence="2" id="KW-1185">Reference proteome</keyword>
<reference evidence="1 2" key="1">
    <citation type="submission" date="2020-01" db="EMBL/GenBank/DDBJ databases">
        <title>Genomes of bacteria type strains.</title>
        <authorList>
            <person name="Chen J."/>
            <person name="Zhu S."/>
            <person name="Chen J."/>
        </authorList>
    </citation>
    <scope>NUCLEOTIDE SEQUENCE [LARGE SCALE GENOMIC DNA]</scope>
    <source>
        <strain evidence="1 2">KCTC 52919</strain>
    </source>
</reference>
<dbReference type="EMBL" id="JAAAMJ010000004">
    <property type="protein sequence ID" value="NDV86744.1"/>
    <property type="molecule type" value="Genomic_DNA"/>
</dbReference>
<evidence type="ECO:0000313" key="1">
    <source>
        <dbReference type="EMBL" id="NDV86744.1"/>
    </source>
</evidence>
<organism evidence="1 2">
    <name type="scientific">Aurantimonas aggregata</name>
    <dbReference type="NCBI Taxonomy" id="2047720"/>
    <lineage>
        <taxon>Bacteria</taxon>
        <taxon>Pseudomonadati</taxon>
        <taxon>Pseudomonadota</taxon>
        <taxon>Alphaproteobacteria</taxon>
        <taxon>Hyphomicrobiales</taxon>
        <taxon>Aurantimonadaceae</taxon>
        <taxon>Aurantimonas</taxon>
    </lineage>
</organism>
<evidence type="ECO:0000313" key="2">
    <source>
        <dbReference type="Proteomes" id="UP000476332"/>
    </source>
</evidence>
<comment type="caution">
    <text evidence="1">The sequence shown here is derived from an EMBL/GenBank/DDBJ whole genome shotgun (WGS) entry which is preliminary data.</text>
</comment>
<proteinExistence type="predicted"/>
<sequence>MARRNSSLGLFGRFGRSEDLRRLDGALRSVDLHPSMVPEAVKLTVVNLLKDHAIGDEPAPQAYRSAAEILGYCMIGAEGFAGVNGVPLALQVEERIERALEHGDRLDAQLVLVTMAAKVIQPSVVAHFALTSEAD</sequence>
<protein>
    <submittedName>
        <fullName evidence="1">Uncharacterized protein</fullName>
    </submittedName>
</protein>
<name>A0A6L9MFW7_9HYPH</name>
<dbReference type="Proteomes" id="UP000476332">
    <property type="component" value="Unassembled WGS sequence"/>
</dbReference>
<accession>A0A6L9MFW7</accession>
<gene>
    <name evidence="1" type="ORF">GTW51_08520</name>
</gene>